<evidence type="ECO:0000256" key="1">
    <source>
        <dbReference type="ARBA" id="ARBA00023125"/>
    </source>
</evidence>
<dbReference type="Gene3D" id="2.40.50.140">
    <property type="entry name" value="Nucleic acid-binding proteins"/>
    <property type="match status" value="1"/>
</dbReference>
<dbReference type="Pfam" id="PF00436">
    <property type="entry name" value="SSB"/>
    <property type="match status" value="1"/>
</dbReference>
<dbReference type="AlphaFoldDB" id="A0A1W1DFP0"/>
<reference evidence="2" key="1">
    <citation type="submission" date="2016-10" db="EMBL/GenBank/DDBJ databases">
        <authorList>
            <person name="de Groot N.N."/>
        </authorList>
    </citation>
    <scope>NUCLEOTIDE SEQUENCE</scope>
</reference>
<organism evidence="2">
    <name type="scientific">hydrothermal vent metagenome</name>
    <dbReference type="NCBI Taxonomy" id="652676"/>
    <lineage>
        <taxon>unclassified sequences</taxon>
        <taxon>metagenomes</taxon>
        <taxon>ecological metagenomes</taxon>
    </lineage>
</organism>
<name>A0A1W1DFP0_9ZZZZ</name>
<dbReference type="EMBL" id="FPHU01000029">
    <property type="protein sequence ID" value="SFV80012.1"/>
    <property type="molecule type" value="Genomic_DNA"/>
</dbReference>
<gene>
    <name evidence="2" type="ORF">MNB_SUP05-13-235</name>
</gene>
<dbReference type="HAMAP" id="MF_00984">
    <property type="entry name" value="SSB"/>
    <property type="match status" value="1"/>
</dbReference>
<dbReference type="PROSITE" id="PS50935">
    <property type="entry name" value="SSB"/>
    <property type="match status" value="1"/>
</dbReference>
<dbReference type="PANTHER" id="PTHR10302">
    <property type="entry name" value="SINGLE-STRANDED DNA-BINDING PROTEIN"/>
    <property type="match status" value="1"/>
</dbReference>
<accession>A0A1W1DFP0</accession>
<dbReference type="GO" id="GO:0003697">
    <property type="term" value="F:single-stranded DNA binding"/>
    <property type="evidence" value="ECO:0007669"/>
    <property type="project" value="InterPro"/>
</dbReference>
<dbReference type="PANTHER" id="PTHR10302:SF27">
    <property type="entry name" value="SINGLE-STRANDED DNA-BINDING PROTEIN"/>
    <property type="match status" value="1"/>
</dbReference>
<dbReference type="CDD" id="cd04496">
    <property type="entry name" value="SSB_OBF"/>
    <property type="match status" value="1"/>
</dbReference>
<protein>
    <submittedName>
        <fullName evidence="2">Single-stranded DNA-binding protein</fullName>
    </submittedName>
</protein>
<dbReference type="GO" id="GO:0006260">
    <property type="term" value="P:DNA replication"/>
    <property type="evidence" value="ECO:0007669"/>
    <property type="project" value="InterPro"/>
</dbReference>
<dbReference type="InterPro" id="IPR011344">
    <property type="entry name" value="ssDNA-bd"/>
</dbReference>
<dbReference type="InterPro" id="IPR000424">
    <property type="entry name" value="Primosome_PriB/ssb"/>
</dbReference>
<dbReference type="SUPFAM" id="SSF50249">
    <property type="entry name" value="Nucleic acid-binding proteins"/>
    <property type="match status" value="1"/>
</dbReference>
<dbReference type="InterPro" id="IPR012340">
    <property type="entry name" value="NA-bd_OB-fold"/>
</dbReference>
<evidence type="ECO:0000313" key="2">
    <source>
        <dbReference type="EMBL" id="SFV80012.1"/>
    </source>
</evidence>
<sequence>MSGINKVILVGNVVNKHEIRRSSDNVAIISLLIATSEWWTDKDTGHKQEKTEWHNIKIFGKLTEEAYWIFFGSKVYIEGRLQTNEYLDKTGTNRYASEIVVSSSSNGVIKRIDLDPDYTCINSADPDDPNNMVNFDLEPF</sequence>
<keyword evidence="1 2" id="KW-0238">DNA-binding</keyword>
<dbReference type="GO" id="GO:0009295">
    <property type="term" value="C:nucleoid"/>
    <property type="evidence" value="ECO:0007669"/>
    <property type="project" value="TreeGrafter"/>
</dbReference>
<dbReference type="NCBIfam" id="TIGR00621">
    <property type="entry name" value="ssb"/>
    <property type="match status" value="1"/>
</dbReference>
<proteinExistence type="inferred from homology"/>